<dbReference type="GO" id="GO:0001522">
    <property type="term" value="P:pseudouridine synthesis"/>
    <property type="evidence" value="ECO:0007669"/>
    <property type="project" value="InterPro"/>
</dbReference>
<comment type="similarity">
    <text evidence="1">Belongs to the pseudouridine synthase RsuA family.</text>
</comment>
<evidence type="ECO:0000259" key="5">
    <source>
        <dbReference type="Pfam" id="PF00849"/>
    </source>
</evidence>
<dbReference type="InterPro" id="IPR006145">
    <property type="entry name" value="PsdUridine_synth_RsuA/RluA"/>
</dbReference>
<comment type="caution">
    <text evidence="6">The sequence shown here is derived from an EMBL/GenBank/DDBJ whole genome shotgun (WGS) entry which is preliminary data.</text>
</comment>
<dbReference type="AlphaFoldDB" id="A0A5A8EKC0"/>
<dbReference type="PANTHER" id="PTHR47683">
    <property type="entry name" value="PSEUDOURIDINE SYNTHASE FAMILY PROTEIN-RELATED"/>
    <property type="match status" value="1"/>
</dbReference>
<evidence type="ECO:0000256" key="2">
    <source>
        <dbReference type="ARBA" id="ARBA00022884"/>
    </source>
</evidence>
<sequence>MIAKGEVFIGDRQVLSPALKVDPDTAVVKVGKHTVRGDGEGHAGAVASKLPRLVLVHKLPGELVTRSDPEGRPTLFGRLSAMSLGSGLKAVGRLDMQSEGLLLLTDDGGFSRFLEHPASRIKRVYRVRVFGEVSEWKLRQLRRGVTVGKETFRPMGVVVEGGQSRGAAAGARGRGNGGTARNGKSSGGLLAPRGNVWLRVTLSEGRNREIRRALASVQLRVGRLVRTGFGPYKLDGIHRGSAVEVRTPERIWQRARLWLQGKGKPSRAAESSNSGRERPAAAGLGGLAARTLPRATAEALSDSEWELGDGEAALSGSEGWSGRESDLGGEEGEEGEEQHEDDEAGEEEWASIARETLAELQAELAERAGGGGSEDSSGRA</sequence>
<dbReference type="GO" id="GO:0009982">
    <property type="term" value="F:pseudouridine synthase activity"/>
    <property type="evidence" value="ECO:0007669"/>
    <property type="project" value="InterPro"/>
</dbReference>
<reference evidence="6 7" key="1">
    <citation type="submission" date="2019-07" db="EMBL/GenBank/DDBJ databases">
        <title>Genomes of Cafeteria roenbergensis.</title>
        <authorList>
            <person name="Fischer M.G."/>
            <person name="Hackl T."/>
            <person name="Roman M."/>
        </authorList>
    </citation>
    <scope>NUCLEOTIDE SEQUENCE [LARGE SCALE GENOMIC DNA]</scope>
    <source>
        <strain evidence="6 7">E4-10P</strain>
    </source>
</reference>
<dbReference type="Gene3D" id="3.30.70.1560">
    <property type="entry name" value="Alpha-L RNA-binding motif"/>
    <property type="match status" value="1"/>
</dbReference>
<dbReference type="Proteomes" id="UP000322899">
    <property type="component" value="Unassembled WGS sequence"/>
</dbReference>
<dbReference type="EMBL" id="VLTO01000002">
    <property type="protein sequence ID" value="KAA0177922.1"/>
    <property type="molecule type" value="Genomic_DNA"/>
</dbReference>
<feature type="compositionally biased region" description="Acidic residues" evidence="4">
    <location>
        <begin position="327"/>
        <end position="348"/>
    </location>
</feature>
<evidence type="ECO:0000256" key="4">
    <source>
        <dbReference type="SAM" id="MobiDB-lite"/>
    </source>
</evidence>
<dbReference type="PROSITE" id="PS01149">
    <property type="entry name" value="PSI_RSU"/>
    <property type="match status" value="1"/>
</dbReference>
<gene>
    <name evidence="6" type="ORF">FNF27_00470</name>
</gene>
<dbReference type="InterPro" id="IPR020094">
    <property type="entry name" value="TruA/RsuA/RluB/E/F_N"/>
</dbReference>
<dbReference type="InterPro" id="IPR018496">
    <property type="entry name" value="PsdUridine_synth_RsuA/RluB_CS"/>
</dbReference>
<dbReference type="Pfam" id="PF00849">
    <property type="entry name" value="PseudoU_synth_2"/>
    <property type="match status" value="1"/>
</dbReference>
<dbReference type="InterPro" id="IPR050343">
    <property type="entry name" value="RsuA_PseudoU_synthase"/>
</dbReference>
<feature type="domain" description="Pseudouridine synthase RsuA/RluA-like" evidence="5">
    <location>
        <begin position="53"/>
        <end position="216"/>
    </location>
</feature>
<evidence type="ECO:0000256" key="1">
    <source>
        <dbReference type="ARBA" id="ARBA00008348"/>
    </source>
</evidence>
<feature type="region of interest" description="Disordered" evidence="4">
    <location>
        <begin position="164"/>
        <end position="186"/>
    </location>
</feature>
<evidence type="ECO:0000313" key="7">
    <source>
        <dbReference type="Proteomes" id="UP000322899"/>
    </source>
</evidence>
<dbReference type="GO" id="GO:0003723">
    <property type="term" value="F:RNA binding"/>
    <property type="evidence" value="ECO:0007669"/>
    <property type="project" value="UniProtKB-KW"/>
</dbReference>
<dbReference type="InterPro" id="IPR042092">
    <property type="entry name" value="PsdUridine_s_RsuA/RluB/E/F_cat"/>
</dbReference>
<proteinExistence type="inferred from homology"/>
<name>A0A5A8EKC0_CAFRO</name>
<protein>
    <recommendedName>
        <fullName evidence="5">Pseudouridine synthase RsuA/RluA-like domain-containing protein</fullName>
    </recommendedName>
</protein>
<accession>A0A5A8EKC0</accession>
<dbReference type="OrthoDB" id="440619at2759"/>
<dbReference type="InterPro" id="IPR020103">
    <property type="entry name" value="PsdUridine_synth_cat_dom_sf"/>
</dbReference>
<dbReference type="GO" id="GO:0006364">
    <property type="term" value="P:rRNA processing"/>
    <property type="evidence" value="ECO:0007669"/>
    <property type="project" value="UniProtKB-ARBA"/>
</dbReference>
<keyword evidence="3" id="KW-0413">Isomerase</keyword>
<dbReference type="PANTHER" id="PTHR47683:SF3">
    <property type="entry name" value="RIBOSOMAL LARGE SUBUNIT PSEUDOURIDINE SYNTHASE B"/>
    <property type="match status" value="1"/>
</dbReference>
<dbReference type="NCBIfam" id="TIGR00093">
    <property type="entry name" value="pseudouridine synthase"/>
    <property type="match status" value="1"/>
</dbReference>
<dbReference type="Gene3D" id="3.30.70.580">
    <property type="entry name" value="Pseudouridine synthase I, catalytic domain, N-terminal subdomain"/>
    <property type="match status" value="1"/>
</dbReference>
<dbReference type="SUPFAM" id="SSF55120">
    <property type="entry name" value="Pseudouridine synthase"/>
    <property type="match status" value="1"/>
</dbReference>
<feature type="region of interest" description="Disordered" evidence="4">
    <location>
        <begin position="262"/>
        <end position="348"/>
    </location>
</feature>
<dbReference type="InterPro" id="IPR000748">
    <property type="entry name" value="PsdUridine_synth_RsuA/RluB/E/F"/>
</dbReference>
<organism evidence="6 7">
    <name type="scientific">Cafeteria roenbergensis</name>
    <name type="common">Marine flagellate</name>
    <dbReference type="NCBI Taxonomy" id="33653"/>
    <lineage>
        <taxon>Eukaryota</taxon>
        <taxon>Sar</taxon>
        <taxon>Stramenopiles</taxon>
        <taxon>Bigyra</taxon>
        <taxon>Opalozoa</taxon>
        <taxon>Bicosoecida</taxon>
        <taxon>Cafeteriaceae</taxon>
        <taxon>Cafeteria</taxon>
    </lineage>
</organism>
<evidence type="ECO:0000313" key="6">
    <source>
        <dbReference type="EMBL" id="KAA0177922.1"/>
    </source>
</evidence>
<keyword evidence="2" id="KW-0694">RNA-binding</keyword>
<evidence type="ECO:0000256" key="3">
    <source>
        <dbReference type="ARBA" id="ARBA00023235"/>
    </source>
</evidence>